<accession>A0AAD8ES43</accession>
<dbReference type="PANTHER" id="PTHR10218">
    <property type="entry name" value="GTP-BINDING PROTEIN ALPHA SUBUNIT"/>
    <property type="match status" value="1"/>
</dbReference>
<evidence type="ECO:0000256" key="5">
    <source>
        <dbReference type="PIRSR" id="PIRSR601019-1"/>
    </source>
</evidence>
<keyword evidence="6" id="KW-0460">Magnesium</keyword>
<name>A0AAD8ES43_DIPPU</name>
<keyword evidence="1 6" id="KW-0479">Metal-binding</keyword>
<feature type="binding site" evidence="5">
    <location>
        <begin position="145"/>
        <end position="146"/>
    </location>
    <ligand>
        <name>GTP</name>
        <dbReference type="ChEBI" id="CHEBI:37565"/>
    </ligand>
</feature>
<protein>
    <submittedName>
        <fullName evidence="7">Uncharacterized protein</fullName>
    </submittedName>
</protein>
<dbReference type="PROSITE" id="PS51882">
    <property type="entry name" value="G_ALPHA"/>
    <property type="match status" value="1"/>
</dbReference>
<proteinExistence type="predicted"/>
<dbReference type="Pfam" id="PF00503">
    <property type="entry name" value="G-alpha"/>
    <property type="match status" value="1"/>
</dbReference>
<feature type="binding site" evidence="5">
    <location>
        <begin position="39"/>
        <end position="44"/>
    </location>
    <ligand>
        <name>GTP</name>
        <dbReference type="ChEBI" id="CHEBI:37565"/>
    </ligand>
</feature>
<dbReference type="GO" id="GO:0031683">
    <property type="term" value="F:G-protein beta/gamma-subunit complex binding"/>
    <property type="evidence" value="ECO:0007669"/>
    <property type="project" value="InterPro"/>
</dbReference>
<dbReference type="AlphaFoldDB" id="A0AAD8ES43"/>
<feature type="binding site" evidence="6">
    <location>
        <position position="43"/>
    </location>
    <ligand>
        <name>Mg(2+)</name>
        <dbReference type="ChEBI" id="CHEBI:18420"/>
    </ligand>
</feature>
<dbReference type="EMBL" id="JASPKZ010000034">
    <property type="protein sequence ID" value="KAJ9601135.1"/>
    <property type="molecule type" value="Genomic_DNA"/>
</dbReference>
<dbReference type="GO" id="GO:0005737">
    <property type="term" value="C:cytoplasm"/>
    <property type="evidence" value="ECO:0007669"/>
    <property type="project" value="TreeGrafter"/>
</dbReference>
<keyword evidence="4" id="KW-0807">Transducer</keyword>
<evidence type="ECO:0000313" key="8">
    <source>
        <dbReference type="Proteomes" id="UP001233999"/>
    </source>
</evidence>
<dbReference type="Gene3D" id="3.40.50.300">
    <property type="entry name" value="P-loop containing nucleotide triphosphate hydrolases"/>
    <property type="match status" value="1"/>
</dbReference>
<dbReference type="FunFam" id="3.40.50.300:FF:000692">
    <property type="entry name" value="Guanine nucleotide-binding protein subunit alpha"/>
    <property type="match status" value="1"/>
</dbReference>
<dbReference type="Gene3D" id="1.10.400.10">
    <property type="entry name" value="GI Alpha 1, domain 2-like"/>
    <property type="match status" value="1"/>
</dbReference>
<dbReference type="InterPro" id="IPR001019">
    <property type="entry name" value="Gprotein_alpha_su"/>
</dbReference>
<keyword evidence="2 5" id="KW-0547">Nucleotide-binding</keyword>
<dbReference type="GO" id="GO:0005834">
    <property type="term" value="C:heterotrimeric G-protein complex"/>
    <property type="evidence" value="ECO:0007669"/>
    <property type="project" value="TreeGrafter"/>
</dbReference>
<dbReference type="InterPro" id="IPR011025">
    <property type="entry name" value="GproteinA_insert"/>
</dbReference>
<gene>
    <name evidence="7" type="ORF">L9F63_000714</name>
</gene>
<dbReference type="GO" id="GO:0003924">
    <property type="term" value="F:GTPase activity"/>
    <property type="evidence" value="ECO:0007669"/>
    <property type="project" value="InterPro"/>
</dbReference>
<dbReference type="SUPFAM" id="SSF52540">
    <property type="entry name" value="P-loop containing nucleoside triphosphate hydrolases"/>
    <property type="match status" value="1"/>
</dbReference>
<evidence type="ECO:0000256" key="3">
    <source>
        <dbReference type="ARBA" id="ARBA00023134"/>
    </source>
</evidence>
<organism evidence="7 8">
    <name type="scientific">Diploptera punctata</name>
    <name type="common">Pacific beetle cockroach</name>
    <dbReference type="NCBI Taxonomy" id="6984"/>
    <lineage>
        <taxon>Eukaryota</taxon>
        <taxon>Metazoa</taxon>
        <taxon>Ecdysozoa</taxon>
        <taxon>Arthropoda</taxon>
        <taxon>Hexapoda</taxon>
        <taxon>Insecta</taxon>
        <taxon>Pterygota</taxon>
        <taxon>Neoptera</taxon>
        <taxon>Polyneoptera</taxon>
        <taxon>Dictyoptera</taxon>
        <taxon>Blattodea</taxon>
        <taxon>Blaberoidea</taxon>
        <taxon>Blaberidae</taxon>
        <taxon>Diplopterinae</taxon>
        <taxon>Diploptera</taxon>
    </lineage>
</organism>
<evidence type="ECO:0000256" key="1">
    <source>
        <dbReference type="ARBA" id="ARBA00022723"/>
    </source>
</evidence>
<reference evidence="7" key="1">
    <citation type="journal article" date="2023" name="IScience">
        <title>Live-bearing cockroach genome reveals convergent evolutionary mechanisms linked to viviparity in insects and beyond.</title>
        <authorList>
            <person name="Fouks B."/>
            <person name="Harrison M.C."/>
            <person name="Mikhailova A.A."/>
            <person name="Marchal E."/>
            <person name="English S."/>
            <person name="Carruthers M."/>
            <person name="Jennings E.C."/>
            <person name="Chiamaka E.L."/>
            <person name="Frigard R.A."/>
            <person name="Pippel M."/>
            <person name="Attardo G.M."/>
            <person name="Benoit J.B."/>
            <person name="Bornberg-Bauer E."/>
            <person name="Tobe S.S."/>
        </authorList>
    </citation>
    <scope>NUCLEOTIDE SEQUENCE</scope>
    <source>
        <strain evidence="7">Stay&amp;Tobe</strain>
    </source>
</reference>
<reference evidence="7" key="2">
    <citation type="submission" date="2023-05" db="EMBL/GenBank/DDBJ databases">
        <authorList>
            <person name="Fouks B."/>
        </authorList>
    </citation>
    <scope>NUCLEOTIDE SEQUENCE</scope>
    <source>
        <strain evidence="7">Stay&amp;Tobe</strain>
        <tissue evidence="7">Testes</tissue>
    </source>
</reference>
<dbReference type="GO" id="GO:0001664">
    <property type="term" value="F:G protein-coupled receptor binding"/>
    <property type="evidence" value="ECO:0007669"/>
    <property type="project" value="TreeGrafter"/>
</dbReference>
<dbReference type="InterPro" id="IPR027417">
    <property type="entry name" value="P-loop_NTPase"/>
</dbReference>
<dbReference type="GO" id="GO:0007188">
    <property type="term" value="P:adenylate cyclase-modulating G protein-coupled receptor signaling pathway"/>
    <property type="evidence" value="ECO:0007669"/>
    <property type="project" value="TreeGrafter"/>
</dbReference>
<keyword evidence="8" id="KW-1185">Reference proteome</keyword>
<evidence type="ECO:0000256" key="2">
    <source>
        <dbReference type="ARBA" id="ARBA00022741"/>
    </source>
</evidence>
<dbReference type="SUPFAM" id="SSF47895">
    <property type="entry name" value="Transducin (alpha subunit), insertion domain"/>
    <property type="match status" value="1"/>
</dbReference>
<dbReference type="Proteomes" id="UP001233999">
    <property type="component" value="Unassembled WGS sequence"/>
</dbReference>
<dbReference type="PANTHER" id="PTHR10218:SF360">
    <property type="entry name" value="GUANINE NUCLEOTIDE-BINDING PROTEIN SUBUNIT ALPHA HOMOLOG"/>
    <property type="match status" value="1"/>
</dbReference>
<comment type="caution">
    <text evidence="7">The sequence shown here is derived from an EMBL/GenBank/DDBJ whole genome shotgun (WGS) entry which is preliminary data.</text>
</comment>
<dbReference type="GO" id="GO:0046872">
    <property type="term" value="F:metal ion binding"/>
    <property type="evidence" value="ECO:0007669"/>
    <property type="project" value="UniProtKB-KW"/>
</dbReference>
<sequence length="148" mass="17563">MSEEERELKRISDAIDKLLLDEVRNKQTEFKLLLLGPGESGKSTFLKQMKIIHGEGYPREERKNYLHAVYHNICAAIQTFVNVMQRLNIDFEDKKNIERGRRVAEQDITYRGEVDEQILEDCISLWADYGIKECYRRRREFYIQDSAT</sequence>
<evidence type="ECO:0000313" key="7">
    <source>
        <dbReference type="EMBL" id="KAJ9601135.1"/>
    </source>
</evidence>
<keyword evidence="3 5" id="KW-0342">GTP-binding</keyword>
<evidence type="ECO:0000256" key="4">
    <source>
        <dbReference type="ARBA" id="ARBA00023224"/>
    </source>
</evidence>
<dbReference type="SMART" id="SM00275">
    <property type="entry name" value="G_alpha"/>
    <property type="match status" value="1"/>
</dbReference>
<evidence type="ECO:0000256" key="6">
    <source>
        <dbReference type="PIRSR" id="PIRSR601019-2"/>
    </source>
</evidence>
<dbReference type="GO" id="GO:0005525">
    <property type="term" value="F:GTP binding"/>
    <property type="evidence" value="ECO:0007669"/>
    <property type="project" value="UniProtKB-KW"/>
</dbReference>